<dbReference type="Pfam" id="PF00375">
    <property type="entry name" value="SDF"/>
    <property type="match status" value="1"/>
</dbReference>
<evidence type="ECO:0000256" key="6">
    <source>
        <dbReference type="SAM" id="MobiDB-lite"/>
    </source>
</evidence>
<keyword evidence="2" id="KW-0813">Transport</keyword>
<dbReference type="PANTHER" id="PTHR42865:SF8">
    <property type="entry name" value="SERINE_THREONINE TRANSPORTER SSTT"/>
    <property type="match status" value="1"/>
</dbReference>
<dbReference type="SUPFAM" id="SSF118215">
    <property type="entry name" value="Proton glutamate symport protein"/>
    <property type="match status" value="1"/>
</dbReference>
<feature type="transmembrane region" description="Helical" evidence="7">
    <location>
        <begin position="158"/>
        <end position="180"/>
    </location>
</feature>
<keyword evidence="9" id="KW-1185">Reference proteome</keyword>
<evidence type="ECO:0000313" key="9">
    <source>
        <dbReference type="Proteomes" id="UP001056455"/>
    </source>
</evidence>
<evidence type="ECO:0000256" key="3">
    <source>
        <dbReference type="ARBA" id="ARBA00022692"/>
    </source>
</evidence>
<dbReference type="RefSeq" id="WP_252593839.1">
    <property type="nucleotide sequence ID" value="NZ_CP099489.1"/>
</dbReference>
<feature type="transmembrane region" description="Helical" evidence="7">
    <location>
        <begin position="74"/>
        <end position="95"/>
    </location>
</feature>
<evidence type="ECO:0000256" key="2">
    <source>
        <dbReference type="ARBA" id="ARBA00022448"/>
    </source>
</evidence>
<gene>
    <name evidence="8" type="ORF">NF556_02010</name>
</gene>
<dbReference type="PANTHER" id="PTHR42865">
    <property type="entry name" value="PROTON/GLUTAMATE-ASPARTATE SYMPORTER"/>
    <property type="match status" value="1"/>
</dbReference>
<feature type="transmembrane region" description="Helical" evidence="7">
    <location>
        <begin position="6"/>
        <end position="24"/>
    </location>
</feature>
<comment type="subcellular location">
    <subcellularLocation>
        <location evidence="1">Membrane</location>
        <topology evidence="1">Multi-pass membrane protein</topology>
    </subcellularLocation>
</comment>
<reference evidence="8" key="1">
    <citation type="submission" date="2022-06" db="EMBL/GenBank/DDBJ databases">
        <title>Ornithinimicrobium HY1793.</title>
        <authorList>
            <person name="Huang Y."/>
        </authorList>
    </citation>
    <scope>NUCLEOTIDE SEQUENCE</scope>
    <source>
        <strain evidence="8">HY1793</strain>
    </source>
</reference>
<dbReference type="PRINTS" id="PR00173">
    <property type="entry name" value="EDTRNSPORT"/>
</dbReference>
<keyword evidence="4 7" id="KW-1133">Transmembrane helix</keyword>
<evidence type="ECO:0000256" key="4">
    <source>
        <dbReference type="ARBA" id="ARBA00022989"/>
    </source>
</evidence>
<feature type="transmembrane region" description="Helical" evidence="7">
    <location>
        <begin position="280"/>
        <end position="301"/>
    </location>
</feature>
<feature type="region of interest" description="Disordered" evidence="6">
    <location>
        <begin position="383"/>
        <end position="403"/>
    </location>
</feature>
<dbReference type="Proteomes" id="UP001056455">
    <property type="component" value="Chromosome"/>
</dbReference>
<dbReference type="InterPro" id="IPR036458">
    <property type="entry name" value="Na:dicarbo_symporter_sf"/>
</dbReference>
<evidence type="ECO:0000256" key="5">
    <source>
        <dbReference type="ARBA" id="ARBA00023136"/>
    </source>
</evidence>
<name>A0ABY4YVR5_9MICO</name>
<feature type="transmembrane region" description="Helical" evidence="7">
    <location>
        <begin position="192"/>
        <end position="212"/>
    </location>
</feature>
<evidence type="ECO:0000313" key="8">
    <source>
        <dbReference type="EMBL" id="USQ80463.1"/>
    </source>
</evidence>
<accession>A0ABY4YVR5</accession>
<protein>
    <submittedName>
        <fullName evidence="8">Dicarboxylate/amino acid:cation symporter</fullName>
    </submittedName>
</protein>
<sequence length="403" mass="42191">MKFGLLPRIIVAILAGVGLGLILPDSILGITESLRVLLSGLLKFFIPLIVLAFIGAGIADFRGKVGKLLSTSVILAYVDTVIGIALAVVVAVLVIPQITSQGDPSKAGNELPEPFFEMIIDPPLAILTALLLAFILGIGATWDSSTVIRDGLLQFRDIVLWSIRAIVLPVIPFFIGLTFIKLAAEGEIFNNIPVFLGMFLLIVVMQWVWLAIEYGVAGAVSRQNPLRMIKAMIPAYFTGMGTMSSAVTMPVALKQVHSSKMIDDDVTDFAIPLFNTVHQAAAGIGIAVAAMTVSVLTTGSLPDTGSIVAFVILLAVIEVGAVGIPGGSILASLGILQSTLGFGEAELGLMLTLFAIQDSFATAGNVTGDGALTMIVNKWFGKGPGSSDTDRPAADQESADVSD</sequence>
<dbReference type="Gene3D" id="1.10.3860.10">
    <property type="entry name" value="Sodium:dicarboxylate symporter"/>
    <property type="match status" value="1"/>
</dbReference>
<feature type="transmembrane region" description="Helical" evidence="7">
    <location>
        <begin position="115"/>
        <end position="138"/>
    </location>
</feature>
<feature type="transmembrane region" description="Helical" evidence="7">
    <location>
        <begin position="232"/>
        <end position="253"/>
    </location>
</feature>
<keyword evidence="5 7" id="KW-0472">Membrane</keyword>
<proteinExistence type="predicted"/>
<feature type="transmembrane region" description="Helical" evidence="7">
    <location>
        <begin position="36"/>
        <end position="59"/>
    </location>
</feature>
<evidence type="ECO:0000256" key="7">
    <source>
        <dbReference type="SAM" id="Phobius"/>
    </source>
</evidence>
<dbReference type="InterPro" id="IPR001991">
    <property type="entry name" value="Na-dicarboxylate_symporter"/>
</dbReference>
<dbReference type="EMBL" id="CP099489">
    <property type="protein sequence ID" value="USQ80463.1"/>
    <property type="molecule type" value="Genomic_DNA"/>
</dbReference>
<evidence type="ECO:0000256" key="1">
    <source>
        <dbReference type="ARBA" id="ARBA00004141"/>
    </source>
</evidence>
<organism evidence="8 9">
    <name type="scientific">Ornithinimicrobium faecis</name>
    <dbReference type="NCBI Taxonomy" id="2934158"/>
    <lineage>
        <taxon>Bacteria</taxon>
        <taxon>Bacillati</taxon>
        <taxon>Actinomycetota</taxon>
        <taxon>Actinomycetes</taxon>
        <taxon>Micrococcales</taxon>
        <taxon>Ornithinimicrobiaceae</taxon>
        <taxon>Ornithinimicrobium</taxon>
    </lineage>
</organism>
<feature type="transmembrane region" description="Helical" evidence="7">
    <location>
        <begin position="307"/>
        <end position="331"/>
    </location>
</feature>
<keyword evidence="3 7" id="KW-0812">Transmembrane</keyword>